<protein>
    <submittedName>
        <fullName evidence="2">Uncharacterized protein</fullName>
    </submittedName>
</protein>
<sequence>MRTVAEGVIDTIEVLSVEGAQLLDKESIAFKADGVVIVVDIVGSDAITAVVVGATVDAAVRAVVVFVVVGATVDVTVGVGVGVVVFVGSIVVEERIAIGNEGVDVGEIEDDTTIFSTNFHSMALSEEEEVFCIKPT</sequence>
<comment type="caution">
    <text evidence="2">The sequence shown here is derived from an EMBL/GenBank/DDBJ whole genome shotgun (WGS) entry which is preliminary data.</text>
</comment>
<organism evidence="2 3">
    <name type="scientific">Scytalidium lignicola</name>
    <name type="common">Hyphomycete</name>
    <dbReference type="NCBI Taxonomy" id="5539"/>
    <lineage>
        <taxon>Eukaryota</taxon>
        <taxon>Fungi</taxon>
        <taxon>Dikarya</taxon>
        <taxon>Ascomycota</taxon>
        <taxon>Pezizomycotina</taxon>
        <taxon>Leotiomycetes</taxon>
        <taxon>Leotiomycetes incertae sedis</taxon>
        <taxon>Scytalidium</taxon>
    </lineage>
</organism>
<keyword evidence="1" id="KW-0472">Membrane</keyword>
<dbReference type="EMBL" id="NCSJ02000182">
    <property type="protein sequence ID" value="RFU27974.1"/>
    <property type="molecule type" value="Genomic_DNA"/>
</dbReference>
<accession>A0A3E2H3J7</accession>
<keyword evidence="3" id="KW-1185">Reference proteome</keyword>
<keyword evidence="1" id="KW-1133">Transmembrane helix</keyword>
<keyword evidence="1" id="KW-0812">Transmembrane</keyword>
<name>A0A3E2H3J7_SCYLI</name>
<evidence type="ECO:0000256" key="1">
    <source>
        <dbReference type="SAM" id="Phobius"/>
    </source>
</evidence>
<reference evidence="2 3" key="1">
    <citation type="submission" date="2018-05" db="EMBL/GenBank/DDBJ databases">
        <title>Draft genome sequence of Scytalidium lignicola DSM 105466, a ubiquitous saprotrophic fungus.</title>
        <authorList>
            <person name="Buettner E."/>
            <person name="Gebauer A.M."/>
            <person name="Hofrichter M."/>
            <person name="Liers C."/>
            <person name="Kellner H."/>
        </authorList>
    </citation>
    <scope>NUCLEOTIDE SEQUENCE [LARGE SCALE GENOMIC DNA]</scope>
    <source>
        <strain evidence="2 3">DSM 105466</strain>
    </source>
</reference>
<feature type="non-terminal residue" evidence="2">
    <location>
        <position position="1"/>
    </location>
</feature>
<proteinExistence type="predicted"/>
<feature type="transmembrane region" description="Helical" evidence="1">
    <location>
        <begin position="62"/>
        <end position="87"/>
    </location>
</feature>
<feature type="non-terminal residue" evidence="2">
    <location>
        <position position="136"/>
    </location>
</feature>
<feature type="transmembrane region" description="Helical" evidence="1">
    <location>
        <begin position="35"/>
        <end position="56"/>
    </location>
</feature>
<dbReference type="Proteomes" id="UP000258309">
    <property type="component" value="Unassembled WGS sequence"/>
</dbReference>
<dbReference type="AlphaFoldDB" id="A0A3E2H3J7"/>
<evidence type="ECO:0000313" key="2">
    <source>
        <dbReference type="EMBL" id="RFU27974.1"/>
    </source>
</evidence>
<evidence type="ECO:0000313" key="3">
    <source>
        <dbReference type="Proteomes" id="UP000258309"/>
    </source>
</evidence>
<gene>
    <name evidence="2" type="ORF">B7463_g8356</name>
</gene>